<organism evidence="2">
    <name type="scientific">mine drainage metagenome</name>
    <dbReference type="NCBI Taxonomy" id="410659"/>
    <lineage>
        <taxon>unclassified sequences</taxon>
        <taxon>metagenomes</taxon>
        <taxon>ecological metagenomes</taxon>
    </lineage>
</organism>
<name>T1CQ14_9ZZZZ</name>
<dbReference type="PANTHER" id="PTHR10617">
    <property type="entry name" value="ELECTRON TRANSFER FLAVOPROTEIN-UBIQUINONE OXIDOREDUCTASE"/>
    <property type="match status" value="1"/>
</dbReference>
<dbReference type="PRINTS" id="PR00469">
    <property type="entry name" value="PNDRDTASEII"/>
</dbReference>
<reference evidence="2" key="2">
    <citation type="journal article" date="2014" name="ISME J.">
        <title>Microbial stratification in low pH oxic and suboxic macroscopic growths along an acid mine drainage.</title>
        <authorList>
            <person name="Mendez-Garcia C."/>
            <person name="Mesa V."/>
            <person name="Sprenger R.R."/>
            <person name="Richter M."/>
            <person name="Diez M.S."/>
            <person name="Solano J."/>
            <person name="Bargiela R."/>
            <person name="Golyshina O.V."/>
            <person name="Manteca A."/>
            <person name="Ramos J.L."/>
            <person name="Gallego J.R."/>
            <person name="Llorente I."/>
            <person name="Martins Dos Santos V.A."/>
            <person name="Jensen O.N."/>
            <person name="Pelaez A.I."/>
            <person name="Sanchez J."/>
            <person name="Ferrer M."/>
        </authorList>
    </citation>
    <scope>NUCLEOTIDE SEQUENCE</scope>
</reference>
<feature type="domain" description="FAD dependent oxidoreductase" evidence="1">
    <location>
        <begin position="10"/>
        <end position="59"/>
    </location>
</feature>
<reference evidence="2" key="1">
    <citation type="submission" date="2013-08" db="EMBL/GenBank/DDBJ databases">
        <authorList>
            <person name="Mendez C."/>
            <person name="Richter M."/>
            <person name="Ferrer M."/>
            <person name="Sanchez J."/>
        </authorList>
    </citation>
    <scope>NUCLEOTIDE SEQUENCE</scope>
</reference>
<dbReference type="GO" id="GO:0004174">
    <property type="term" value="F:electron-transferring-flavoprotein dehydrogenase activity"/>
    <property type="evidence" value="ECO:0007669"/>
    <property type="project" value="InterPro"/>
</dbReference>
<dbReference type="Gene3D" id="3.50.50.60">
    <property type="entry name" value="FAD/NAD(P)-binding domain"/>
    <property type="match status" value="1"/>
</dbReference>
<dbReference type="PANTHER" id="PTHR10617:SF107">
    <property type="entry name" value="ELECTRON TRANSFER FLAVOPROTEIN-UBIQUINONE OXIDOREDUCTASE, MITOCHONDRIAL"/>
    <property type="match status" value="1"/>
</dbReference>
<gene>
    <name evidence="2" type="ORF">B1A_05917</name>
</gene>
<dbReference type="InterPro" id="IPR040156">
    <property type="entry name" value="ETF-QO"/>
</dbReference>
<dbReference type="AlphaFoldDB" id="T1CQ14"/>
<sequence>MSDGDSLRYDVLVIGAGPAGLACAITLKRVRPEWSVAVLEKAATLGAHSLSGAVIEPAFVDRLLPGWREDPIDIQVPVRRDRFVYLTSRRRWVLPTPPPMHNRGNLIISLGALVRRL</sequence>
<feature type="non-terminal residue" evidence="2">
    <location>
        <position position="117"/>
    </location>
</feature>
<dbReference type="PRINTS" id="PR00368">
    <property type="entry name" value="FADPNR"/>
</dbReference>
<evidence type="ECO:0000313" key="2">
    <source>
        <dbReference type="EMBL" id="EQD71175.1"/>
    </source>
</evidence>
<evidence type="ECO:0000259" key="1">
    <source>
        <dbReference type="Pfam" id="PF01266"/>
    </source>
</evidence>
<dbReference type="SUPFAM" id="SSF51905">
    <property type="entry name" value="FAD/NAD(P)-binding domain"/>
    <property type="match status" value="1"/>
</dbReference>
<accession>T1CQ14</accession>
<dbReference type="InterPro" id="IPR036188">
    <property type="entry name" value="FAD/NAD-bd_sf"/>
</dbReference>
<dbReference type="Pfam" id="PF01266">
    <property type="entry name" value="DAO"/>
    <property type="match status" value="1"/>
</dbReference>
<protein>
    <submittedName>
        <fullName evidence="2">Electron-transferring-flavoprotein dehydrogenase</fullName>
    </submittedName>
</protein>
<dbReference type="InterPro" id="IPR006076">
    <property type="entry name" value="FAD-dep_OxRdtase"/>
</dbReference>
<comment type="caution">
    <text evidence="2">The sequence shown here is derived from an EMBL/GenBank/DDBJ whole genome shotgun (WGS) entry which is preliminary data.</text>
</comment>
<proteinExistence type="predicted"/>
<dbReference type="EMBL" id="AUZX01004312">
    <property type="protein sequence ID" value="EQD71175.1"/>
    <property type="molecule type" value="Genomic_DNA"/>
</dbReference>